<dbReference type="InterPro" id="IPR003029">
    <property type="entry name" value="S1_domain"/>
</dbReference>
<evidence type="ECO:0000313" key="11">
    <source>
        <dbReference type="EMBL" id="WOK06632.1"/>
    </source>
</evidence>
<reference evidence="11 12" key="1">
    <citation type="journal article" date="2023" name="Microbiol. Resour. Announc.">
        <title>Complete Genome Sequence of Imperialibacter roseus strain P4T.</title>
        <authorList>
            <person name="Tizabi D.R."/>
            <person name="Bachvaroff T."/>
            <person name="Hill R.T."/>
        </authorList>
    </citation>
    <scope>NUCLEOTIDE SEQUENCE [LARGE SCALE GENOMIC DNA]</scope>
    <source>
        <strain evidence="11 12">P4T</strain>
    </source>
</reference>
<feature type="compositionally biased region" description="Basic residues" evidence="9">
    <location>
        <begin position="1"/>
        <end position="10"/>
    </location>
</feature>
<feature type="domain" description="S1 motif" evidence="10">
    <location>
        <begin position="640"/>
        <end position="721"/>
    </location>
</feature>
<comment type="similarity">
    <text evidence="8">Belongs to the RNR ribonuclease family. RNase R subfamily.</text>
</comment>
<keyword evidence="7 8" id="KW-0694">RNA-binding</keyword>
<dbReference type="InterPro" id="IPR050180">
    <property type="entry name" value="RNR_Ribonuclease"/>
</dbReference>
<keyword evidence="6 8" id="KW-0269">Exonuclease</keyword>
<protein>
    <recommendedName>
        <fullName evidence="8">Ribonuclease R</fullName>
        <shortName evidence="8">RNase R</shortName>
        <ecNumber evidence="8">3.1.13.1</ecNumber>
    </recommendedName>
</protein>
<dbReference type="HAMAP" id="MF_01895">
    <property type="entry name" value="RNase_R"/>
    <property type="match status" value="1"/>
</dbReference>
<comment type="function">
    <text evidence="8">3'-5' exoribonuclease that releases 5'-nucleoside monophosphates and is involved in maturation of structured RNAs.</text>
</comment>
<evidence type="ECO:0000256" key="6">
    <source>
        <dbReference type="ARBA" id="ARBA00022839"/>
    </source>
</evidence>
<dbReference type="InterPro" id="IPR001900">
    <property type="entry name" value="RNase_II/R"/>
</dbReference>
<dbReference type="InterPro" id="IPR011805">
    <property type="entry name" value="RNase_R"/>
</dbReference>
<dbReference type="InterPro" id="IPR011129">
    <property type="entry name" value="CSD"/>
</dbReference>
<dbReference type="Pfam" id="PF08206">
    <property type="entry name" value="OB_RNB"/>
    <property type="match status" value="1"/>
</dbReference>
<comment type="catalytic activity">
    <reaction evidence="1 8">
        <text>Exonucleolytic cleavage in the 3'- to 5'-direction to yield nucleoside 5'-phosphates.</text>
        <dbReference type="EC" id="3.1.13.1"/>
    </reaction>
</comment>
<dbReference type="InterPro" id="IPR012340">
    <property type="entry name" value="NA-bd_OB-fold"/>
</dbReference>
<dbReference type="InterPro" id="IPR040476">
    <property type="entry name" value="CSD2"/>
</dbReference>
<dbReference type="NCBIfam" id="TIGR02063">
    <property type="entry name" value="RNase_R"/>
    <property type="match status" value="1"/>
</dbReference>
<dbReference type="SMART" id="SM00316">
    <property type="entry name" value="S1"/>
    <property type="match status" value="1"/>
</dbReference>
<evidence type="ECO:0000256" key="5">
    <source>
        <dbReference type="ARBA" id="ARBA00022801"/>
    </source>
</evidence>
<dbReference type="NCBIfam" id="TIGR00358">
    <property type="entry name" value="3_prime_RNase"/>
    <property type="match status" value="1"/>
</dbReference>
<dbReference type="Pfam" id="PF00773">
    <property type="entry name" value="RNB"/>
    <property type="match status" value="1"/>
</dbReference>
<dbReference type="Proteomes" id="UP001302349">
    <property type="component" value="Chromosome"/>
</dbReference>
<dbReference type="Pfam" id="PF00575">
    <property type="entry name" value="S1"/>
    <property type="match status" value="1"/>
</dbReference>
<evidence type="ECO:0000256" key="4">
    <source>
        <dbReference type="ARBA" id="ARBA00022722"/>
    </source>
</evidence>
<feature type="region of interest" description="Disordered" evidence="9">
    <location>
        <begin position="1"/>
        <end position="21"/>
    </location>
</feature>
<dbReference type="PROSITE" id="PS01175">
    <property type="entry name" value="RIBONUCLEASE_II"/>
    <property type="match status" value="1"/>
</dbReference>
<dbReference type="InterPro" id="IPR004476">
    <property type="entry name" value="RNase_II/RNase_R"/>
</dbReference>
<dbReference type="SMART" id="SM00955">
    <property type="entry name" value="RNB"/>
    <property type="match status" value="1"/>
</dbReference>
<keyword evidence="12" id="KW-1185">Reference proteome</keyword>
<evidence type="ECO:0000313" key="12">
    <source>
        <dbReference type="Proteomes" id="UP001302349"/>
    </source>
</evidence>
<dbReference type="PANTHER" id="PTHR23355">
    <property type="entry name" value="RIBONUCLEASE"/>
    <property type="match status" value="1"/>
</dbReference>
<dbReference type="EC" id="3.1.13.1" evidence="8"/>
<dbReference type="PANTHER" id="PTHR23355:SF9">
    <property type="entry name" value="DIS3-LIKE EXONUCLEASE 2"/>
    <property type="match status" value="1"/>
</dbReference>
<sequence length="724" mass="82893">MSKKNNKKRKNSGESPGRKTISAGQIKESVLHLFRQQSGKPWSIRQMIQTLGVRDKKSKNLVSEVAFRLEDEGIISRNRDGRFVSQQMPSALVGVVDHVNSRFAYIICAELDEDVYVKTDDLEFAVDGDTVKFELSGKFHGKKHREGRVTEIVQRKKDEFVGKLQLSKRFAFVIPDNRKIHNDIFVYPEHINNATTNDKVIVKIDRWHDRTNKSPVGKVVRVLGKAGENEAEIHSIMAEFDLPFTFPEEVISESDKISESIPEKEIAARRDFRGVTTFTIDPEDAKDFDDALSIKFLENGNYEIGVHIADVTHYVKEETILEKEAYSRATSVYLVDRTVPMLPEKLSNALCSLRPNEDKLTFSAVFEMESSGKIVNEWFGRTVIHSDRRFSYEEAQAVIEAGVGDYCNELKVFNDLAKLLKNKRYKNGAINFETIEVKFKLDEQGKPLGIVPKIRKDAHKLIEEFMLLANKRVAEFVFGQKTESGRKTFVYRTHDSPNEEKLHNFTLFAKKFGHKIDLTDENLSSTLNKLIDEIEGKPEQNVLTSLAIRSMAKAKYTTAANGHFGLAFPHYSHFTSPIRRYPDMMVHRLLAHYLKGGKSVEQDKYEPMCVHSSDMEKRAADAERASIKYKQVEFMSMAADKIFDGIVAGVTEWGIYVEIIETKCEGMVRLADLNDDYYEFDEQNYRIIGRNNKRMITLGDEVKVKVTNTDIDRRTIDLEFANEK</sequence>
<evidence type="ECO:0000256" key="3">
    <source>
        <dbReference type="ARBA" id="ARBA00022490"/>
    </source>
</evidence>
<keyword evidence="3 8" id="KW-0963">Cytoplasm</keyword>
<name>A0ABZ0INK9_9BACT</name>
<keyword evidence="4 8" id="KW-0540">Nuclease</keyword>
<evidence type="ECO:0000256" key="7">
    <source>
        <dbReference type="ARBA" id="ARBA00022884"/>
    </source>
</evidence>
<dbReference type="PROSITE" id="PS50126">
    <property type="entry name" value="S1"/>
    <property type="match status" value="1"/>
</dbReference>
<comment type="subcellular location">
    <subcellularLocation>
        <location evidence="2 8">Cytoplasm</location>
    </subcellularLocation>
</comment>
<accession>A0ABZ0INK9</accession>
<dbReference type="Pfam" id="PF17876">
    <property type="entry name" value="CSD2"/>
    <property type="match status" value="1"/>
</dbReference>
<evidence type="ECO:0000256" key="9">
    <source>
        <dbReference type="SAM" id="MobiDB-lite"/>
    </source>
</evidence>
<dbReference type="Gene3D" id="2.40.50.140">
    <property type="entry name" value="Nucleic acid-binding proteins"/>
    <property type="match status" value="3"/>
</dbReference>
<evidence type="ECO:0000256" key="8">
    <source>
        <dbReference type="HAMAP-Rule" id="MF_01895"/>
    </source>
</evidence>
<dbReference type="SUPFAM" id="SSF50249">
    <property type="entry name" value="Nucleic acid-binding proteins"/>
    <property type="match status" value="4"/>
</dbReference>
<keyword evidence="5 8" id="KW-0378">Hydrolase</keyword>
<dbReference type="InterPro" id="IPR022966">
    <property type="entry name" value="RNase_II/R_CS"/>
</dbReference>
<dbReference type="InterPro" id="IPR013223">
    <property type="entry name" value="RNase_B_OB_dom"/>
</dbReference>
<proteinExistence type="inferred from homology"/>
<dbReference type="EMBL" id="CP136051">
    <property type="protein sequence ID" value="WOK06632.1"/>
    <property type="molecule type" value="Genomic_DNA"/>
</dbReference>
<evidence type="ECO:0000259" key="10">
    <source>
        <dbReference type="PROSITE" id="PS50126"/>
    </source>
</evidence>
<dbReference type="RefSeq" id="WP_317489342.1">
    <property type="nucleotide sequence ID" value="NZ_CP136051.1"/>
</dbReference>
<evidence type="ECO:0000256" key="2">
    <source>
        <dbReference type="ARBA" id="ARBA00004496"/>
    </source>
</evidence>
<dbReference type="SMART" id="SM00357">
    <property type="entry name" value="CSP"/>
    <property type="match status" value="2"/>
</dbReference>
<organism evidence="11 12">
    <name type="scientific">Imperialibacter roseus</name>
    <dbReference type="NCBI Taxonomy" id="1324217"/>
    <lineage>
        <taxon>Bacteria</taxon>
        <taxon>Pseudomonadati</taxon>
        <taxon>Bacteroidota</taxon>
        <taxon>Cytophagia</taxon>
        <taxon>Cytophagales</taxon>
        <taxon>Flammeovirgaceae</taxon>
        <taxon>Imperialibacter</taxon>
    </lineage>
</organism>
<gene>
    <name evidence="8 11" type="primary">rnr</name>
    <name evidence="11" type="ORF">RT717_26520</name>
</gene>
<evidence type="ECO:0000256" key="1">
    <source>
        <dbReference type="ARBA" id="ARBA00001849"/>
    </source>
</evidence>
<dbReference type="CDD" id="cd04471">
    <property type="entry name" value="S1_RNase_R"/>
    <property type="match status" value="1"/>
</dbReference>